<dbReference type="PANTHER" id="PTHR31902:SF22">
    <property type="entry name" value="SLL1203 PROTEIN"/>
    <property type="match status" value="1"/>
</dbReference>
<protein>
    <submittedName>
        <fullName evidence="1">Sucrase ferredoxin</fullName>
    </submittedName>
</protein>
<dbReference type="Pfam" id="PF06999">
    <property type="entry name" value="Suc_Fer-like"/>
    <property type="match status" value="1"/>
</dbReference>
<dbReference type="EMBL" id="JAGEOJ010000019">
    <property type="protein sequence ID" value="MBO2453117.1"/>
    <property type="molecule type" value="Genomic_DNA"/>
</dbReference>
<keyword evidence="2" id="KW-1185">Reference proteome</keyword>
<evidence type="ECO:0000313" key="1">
    <source>
        <dbReference type="EMBL" id="MBO2453117.1"/>
    </source>
</evidence>
<dbReference type="CDD" id="cd03062">
    <property type="entry name" value="TRX_Fd_Sucrase"/>
    <property type="match status" value="1"/>
</dbReference>
<dbReference type="SUPFAM" id="SSF52833">
    <property type="entry name" value="Thioredoxin-like"/>
    <property type="match status" value="1"/>
</dbReference>
<sequence length="298" mass="31751">MARVTSCDHCPGSHSGERSCFATATTKARAWLLIEHPGPWPERVEQLTGPLGEVVRAAQAAGVRPQLIRRSGRRRPTPPFQVYVGYSAGEDVWLEGREAGSAAELAGLDLASVAAGRRPGFGEPVNEPVLLVCTHGRRNACCARTGAPLARDLTSRYGGLVWETTHVGGDRYAANLVCLPHGLYYGDLGVDEAVAAVEAYLRGEVTLARLRGRAGLPEPAQAAEHHVRAHEGALAVDAVTVESVSGTSTYEAVVQVHGSRYRVTVESVPGDPCGAECQENLETYIVRDLTLLNEAALV</sequence>
<dbReference type="AlphaFoldDB" id="A0A939PHS3"/>
<proteinExistence type="predicted"/>
<dbReference type="InterPro" id="IPR036249">
    <property type="entry name" value="Thioredoxin-like_sf"/>
</dbReference>
<name>A0A939PHS3_9ACTN</name>
<gene>
    <name evidence="1" type="ORF">J4573_38905</name>
</gene>
<dbReference type="Proteomes" id="UP000669179">
    <property type="component" value="Unassembled WGS sequence"/>
</dbReference>
<accession>A0A939PHS3</accession>
<comment type="caution">
    <text evidence="1">The sequence shown here is derived from an EMBL/GenBank/DDBJ whole genome shotgun (WGS) entry which is preliminary data.</text>
</comment>
<evidence type="ECO:0000313" key="2">
    <source>
        <dbReference type="Proteomes" id="UP000669179"/>
    </source>
</evidence>
<reference evidence="1" key="1">
    <citation type="submission" date="2021-03" db="EMBL/GenBank/DDBJ databases">
        <authorList>
            <person name="Kanchanasin P."/>
            <person name="Saeng-In P."/>
            <person name="Phongsopitanun W."/>
            <person name="Yuki M."/>
            <person name="Kudo T."/>
            <person name="Ohkuma M."/>
            <person name="Tanasupawat S."/>
        </authorList>
    </citation>
    <scope>NUCLEOTIDE SEQUENCE</scope>
    <source>
        <strain evidence="1">GKU 128</strain>
    </source>
</reference>
<dbReference type="InterPro" id="IPR009737">
    <property type="entry name" value="Aim32/Apd1-like"/>
</dbReference>
<dbReference type="PANTHER" id="PTHR31902">
    <property type="entry name" value="ACTIN PATCHES DISTAL PROTEIN 1"/>
    <property type="match status" value="1"/>
</dbReference>
<organism evidence="1 2">
    <name type="scientific">Actinomadura barringtoniae</name>
    <dbReference type="NCBI Taxonomy" id="1427535"/>
    <lineage>
        <taxon>Bacteria</taxon>
        <taxon>Bacillati</taxon>
        <taxon>Actinomycetota</taxon>
        <taxon>Actinomycetes</taxon>
        <taxon>Streptosporangiales</taxon>
        <taxon>Thermomonosporaceae</taxon>
        <taxon>Actinomadura</taxon>
    </lineage>
</organism>